<dbReference type="GO" id="GO:0010185">
    <property type="term" value="P:regulation of cellular defense response"/>
    <property type="evidence" value="ECO:0007669"/>
    <property type="project" value="UniProtKB-ARBA"/>
</dbReference>
<comment type="function">
    <text evidence="1">Acts as a defensive agent. Recognizes blood group fucosylated oligosaccharides including A, B, H and Lewis B-type antigens. Does not recognize Lewis A antigen and has low affinity for monovalent haptens.</text>
</comment>
<organism evidence="9 10">
    <name type="scientific">Sparus aurata</name>
    <name type="common">Gilthead sea bream</name>
    <dbReference type="NCBI Taxonomy" id="8175"/>
    <lineage>
        <taxon>Eukaryota</taxon>
        <taxon>Metazoa</taxon>
        <taxon>Chordata</taxon>
        <taxon>Craniata</taxon>
        <taxon>Vertebrata</taxon>
        <taxon>Euteleostomi</taxon>
        <taxon>Actinopterygii</taxon>
        <taxon>Neopterygii</taxon>
        <taxon>Teleostei</taxon>
        <taxon>Neoteleostei</taxon>
        <taxon>Acanthomorphata</taxon>
        <taxon>Eupercaria</taxon>
        <taxon>Spariformes</taxon>
        <taxon>Sparidae</taxon>
        <taxon>Sparus</taxon>
    </lineage>
</organism>
<dbReference type="Ensembl" id="ENSSAUT00010051846.1">
    <property type="protein sequence ID" value="ENSSAUP00010049275.1"/>
    <property type="gene ID" value="ENSSAUG00010020575.1"/>
</dbReference>
<keyword evidence="5" id="KW-0430">Lectin</keyword>
<dbReference type="GO" id="GO:0042806">
    <property type="term" value="F:fucose binding"/>
    <property type="evidence" value="ECO:0007669"/>
    <property type="project" value="UniProtKB-ARBA"/>
</dbReference>
<dbReference type="InterPro" id="IPR051941">
    <property type="entry name" value="BG_Antigen-Binding_Lectin"/>
</dbReference>
<dbReference type="Gene3D" id="2.60.120.260">
    <property type="entry name" value="Galactose-binding domain-like"/>
    <property type="match status" value="4"/>
</dbReference>
<comment type="subunit">
    <text evidence="3">Homotrimer.</text>
</comment>
<dbReference type="SMART" id="SM00607">
    <property type="entry name" value="FTP"/>
    <property type="match status" value="4"/>
</dbReference>
<name>A0A671XKC0_SPAAU</name>
<dbReference type="InterPro" id="IPR006585">
    <property type="entry name" value="FTP1"/>
</dbReference>
<dbReference type="GeneTree" id="ENSGT01060000248575"/>
<dbReference type="PANTHER" id="PTHR45713:SF11">
    <property type="entry name" value="FUCOLECTIN TACHYLECTIN-4 PENTRAXIN-1 DOMAIN-CONTAINING PROTEIN"/>
    <property type="match status" value="1"/>
</dbReference>
<dbReference type="AlphaFoldDB" id="A0A671XKC0"/>
<sequence>MELQISLQCGTPRFHQTWSDCCAHELNGAEIRIGDSLENNGNNNPRCAVITVIRDVLMGFTCGQMTGRYVNIVIPGEVQRLQLCEVRVYASTDITGANVARGGVAMQSSIWEPTYPSSAPIDGKPYSNYIHGSCISTLWQTNPWWRLDLRGPYTISTIQVVRRSDMNFYDLNGAEIHIGNSLENNGNNNPRCAVITVTDDITMSFSCNKMTGRYVNIYHPGVKRMIQICEVRVYATTRIKGANVAPRGVAMQSAEPANSTTAPNMAIDQNSRETCASVPLQDNPWWRVDLRSIYRITAVSVVSDCCSKELNGAEVRIGFKNDTSNQRCAVISLSAGQRIYNYQCGIMDGRFVHVVLPGLQKNLTICEVRVFGTVLENLAVRGVAFQSSSRWKNSVSQVIDGSYSTCSRTEDKPGQWVTLDLLVPYTVTLVQLVYPRDSYYSDDVRVDNTSCQVISTTSQYLMTLDCGGVVGRYVTVMHPDVPPPLCEVKVYSTWVFPQNKVPQRPPRHDYCLSRWCSRDYILIHSEPKTWFEAQAYCRSR</sequence>
<accession>A0A671XKC0</accession>
<keyword evidence="10" id="KW-1185">Reference proteome</keyword>
<protein>
    <recommendedName>
        <fullName evidence="8">Fucolectin tachylectin-4 pentraxin-1 domain-containing protein</fullName>
    </recommendedName>
</protein>
<evidence type="ECO:0000313" key="9">
    <source>
        <dbReference type="Ensembl" id="ENSSAUP00010049275.1"/>
    </source>
</evidence>
<reference evidence="9" key="1">
    <citation type="submission" date="2021-04" db="EMBL/GenBank/DDBJ databases">
        <authorList>
            <consortium name="Wellcome Sanger Institute Data Sharing"/>
        </authorList>
    </citation>
    <scope>NUCLEOTIDE SEQUENCE [LARGE SCALE GENOMIC DNA]</scope>
</reference>
<feature type="domain" description="Fucolectin tachylectin-4 pentraxin-1" evidence="8">
    <location>
        <begin position="3"/>
        <end position="93"/>
    </location>
</feature>
<evidence type="ECO:0000259" key="8">
    <source>
        <dbReference type="SMART" id="SM00607"/>
    </source>
</evidence>
<evidence type="ECO:0000256" key="4">
    <source>
        <dbReference type="ARBA" id="ARBA00022723"/>
    </source>
</evidence>
<evidence type="ECO:0000256" key="6">
    <source>
        <dbReference type="ARBA" id="ARBA00022837"/>
    </source>
</evidence>
<reference evidence="9" key="2">
    <citation type="submission" date="2025-08" db="UniProtKB">
        <authorList>
            <consortium name="Ensembl"/>
        </authorList>
    </citation>
    <scope>IDENTIFICATION</scope>
</reference>
<evidence type="ECO:0000256" key="1">
    <source>
        <dbReference type="ARBA" id="ARBA00002219"/>
    </source>
</evidence>
<dbReference type="SUPFAM" id="SSF49785">
    <property type="entry name" value="Galactose-binding domain-like"/>
    <property type="match status" value="4"/>
</dbReference>
<keyword evidence="7" id="KW-1015">Disulfide bond</keyword>
<reference evidence="9" key="3">
    <citation type="submission" date="2025-09" db="UniProtKB">
        <authorList>
            <consortium name="Ensembl"/>
        </authorList>
    </citation>
    <scope>IDENTIFICATION</scope>
</reference>
<feature type="domain" description="Fucolectin tachylectin-4 pentraxin-1" evidence="8">
    <location>
        <begin position="96"/>
        <end position="240"/>
    </location>
</feature>
<dbReference type="InterPro" id="IPR008979">
    <property type="entry name" value="Galactose-bd-like_sf"/>
</dbReference>
<comment type="similarity">
    <text evidence="2">Belongs to the fucolectin family.</text>
</comment>
<proteinExistence type="inferred from homology"/>
<feature type="domain" description="Fucolectin tachylectin-4 pentraxin-1" evidence="8">
    <location>
        <begin position="241"/>
        <end position="372"/>
    </location>
</feature>
<dbReference type="GO" id="GO:0001868">
    <property type="term" value="P:regulation of complement activation, lectin pathway"/>
    <property type="evidence" value="ECO:0007669"/>
    <property type="project" value="UniProtKB-ARBA"/>
</dbReference>
<dbReference type="InParanoid" id="A0A671XKC0"/>
<evidence type="ECO:0000313" key="10">
    <source>
        <dbReference type="Proteomes" id="UP000472265"/>
    </source>
</evidence>
<evidence type="ECO:0000256" key="3">
    <source>
        <dbReference type="ARBA" id="ARBA00011233"/>
    </source>
</evidence>
<dbReference type="Pfam" id="PF22633">
    <property type="entry name" value="F5_F8_type_C_2"/>
    <property type="match status" value="3"/>
</dbReference>
<keyword evidence="4" id="KW-0479">Metal-binding</keyword>
<keyword evidence="6" id="KW-0106">Calcium</keyword>
<dbReference type="Proteomes" id="UP000472265">
    <property type="component" value="Chromosome 10"/>
</dbReference>
<evidence type="ECO:0000256" key="2">
    <source>
        <dbReference type="ARBA" id="ARBA00010147"/>
    </source>
</evidence>
<evidence type="ECO:0000256" key="7">
    <source>
        <dbReference type="ARBA" id="ARBA00023157"/>
    </source>
</evidence>
<gene>
    <name evidence="9" type="primary">LOC115589536</name>
</gene>
<feature type="domain" description="Fucolectin tachylectin-4 pentraxin-1" evidence="8">
    <location>
        <begin position="375"/>
        <end position="499"/>
    </location>
</feature>
<evidence type="ECO:0000256" key="5">
    <source>
        <dbReference type="ARBA" id="ARBA00022734"/>
    </source>
</evidence>
<dbReference type="PANTHER" id="PTHR45713">
    <property type="entry name" value="FTP DOMAIN-CONTAINING PROTEIN"/>
    <property type="match status" value="1"/>
</dbReference>
<dbReference type="GO" id="GO:0046872">
    <property type="term" value="F:metal ion binding"/>
    <property type="evidence" value="ECO:0007669"/>
    <property type="project" value="UniProtKB-KW"/>
</dbReference>